<dbReference type="SMART" id="SM00635">
    <property type="entry name" value="BID_2"/>
    <property type="match status" value="1"/>
</dbReference>
<evidence type="ECO:0000256" key="11">
    <source>
        <dbReference type="ARBA" id="ARBA00023136"/>
    </source>
</evidence>
<accession>A0A7X8C211</accession>
<evidence type="ECO:0000313" key="19">
    <source>
        <dbReference type="Proteomes" id="UP000541058"/>
    </source>
</evidence>
<evidence type="ECO:0000256" key="16">
    <source>
        <dbReference type="SAM" id="MobiDB-lite"/>
    </source>
</evidence>
<dbReference type="InterPro" id="IPR017868">
    <property type="entry name" value="Filamin/ABP280_repeat-like"/>
</dbReference>
<gene>
    <name evidence="18" type="ORF">GX355_01425</name>
</gene>
<dbReference type="GO" id="GO:0000272">
    <property type="term" value="P:polysaccharide catabolic process"/>
    <property type="evidence" value="ECO:0007669"/>
    <property type="project" value="InterPro"/>
</dbReference>
<dbReference type="SUPFAM" id="SSF63446">
    <property type="entry name" value="Type I dockerin domain"/>
    <property type="match status" value="1"/>
</dbReference>
<keyword evidence="7" id="KW-0547">Nucleotide-binding</keyword>
<dbReference type="InterPro" id="IPR008964">
    <property type="entry name" value="Invasin/intimin_cell_adhesion"/>
</dbReference>
<keyword evidence="12" id="KW-0829">Tyrosine-protein kinase</keyword>
<keyword evidence="10" id="KW-1133">Transmembrane helix</keyword>
<dbReference type="Pfam" id="PF12733">
    <property type="entry name" value="Cadherin-like"/>
    <property type="match status" value="12"/>
</dbReference>
<evidence type="ECO:0000256" key="2">
    <source>
        <dbReference type="ARBA" id="ARBA00011902"/>
    </source>
</evidence>
<dbReference type="PROSITE" id="PS51766">
    <property type="entry name" value="DOCKERIN"/>
    <property type="match status" value="1"/>
</dbReference>
<dbReference type="SUPFAM" id="SSF49373">
    <property type="entry name" value="Invasin/intimin cell-adhesion fragments"/>
    <property type="match status" value="1"/>
</dbReference>
<keyword evidence="5" id="KW-0812">Transmembrane</keyword>
<evidence type="ECO:0000256" key="9">
    <source>
        <dbReference type="ARBA" id="ARBA00022840"/>
    </source>
</evidence>
<keyword evidence="8" id="KW-0418">Kinase</keyword>
<dbReference type="GO" id="GO:0005524">
    <property type="term" value="F:ATP binding"/>
    <property type="evidence" value="ECO:0007669"/>
    <property type="project" value="UniProtKB-KW"/>
</dbReference>
<keyword evidence="13" id="KW-1015">Disulfide bond</keyword>
<dbReference type="Gene3D" id="1.10.1330.10">
    <property type="entry name" value="Dockerin domain"/>
    <property type="match status" value="1"/>
</dbReference>
<comment type="caution">
    <text evidence="18">The sequence shown here is derived from an EMBL/GenBank/DDBJ whole genome shotgun (WGS) entry which is preliminary data.</text>
</comment>
<evidence type="ECO:0000256" key="10">
    <source>
        <dbReference type="ARBA" id="ARBA00022989"/>
    </source>
</evidence>
<reference evidence="18 19" key="1">
    <citation type="journal article" date="2020" name="Biotechnol. Biofuels">
        <title>New insights from the biogas microbiome by comprehensive genome-resolved metagenomics of nearly 1600 species originating from multiple anaerobic digesters.</title>
        <authorList>
            <person name="Campanaro S."/>
            <person name="Treu L."/>
            <person name="Rodriguez-R L.M."/>
            <person name="Kovalovszki A."/>
            <person name="Ziels R.M."/>
            <person name="Maus I."/>
            <person name="Zhu X."/>
            <person name="Kougias P.G."/>
            <person name="Basile A."/>
            <person name="Luo G."/>
            <person name="Schluter A."/>
            <person name="Konstantinidis K.T."/>
            <person name="Angelidaki I."/>
        </authorList>
    </citation>
    <scope>NUCLEOTIDE SEQUENCE [LARGE SCALE GENOMIC DNA]</scope>
    <source>
        <strain evidence="18">AS23ysBPME_34</strain>
    </source>
</reference>
<evidence type="ECO:0000256" key="6">
    <source>
        <dbReference type="ARBA" id="ARBA00022729"/>
    </source>
</evidence>
<dbReference type="InterPro" id="IPR016134">
    <property type="entry name" value="Dockerin_dom"/>
</dbReference>
<evidence type="ECO:0000313" key="18">
    <source>
        <dbReference type="EMBL" id="NLJ17500.1"/>
    </source>
</evidence>
<feature type="compositionally biased region" description="Basic and acidic residues" evidence="16">
    <location>
        <begin position="918"/>
        <end position="928"/>
    </location>
</feature>
<evidence type="ECO:0000256" key="15">
    <source>
        <dbReference type="ARBA" id="ARBA00023180"/>
    </source>
</evidence>
<sequence length="4338" mass="482107">MNTWEQSFIDVDGKRVDGHEGDGHVRITYYSNSVKDSTELNSIKLNGVELDGFDPEKREYTVEIDGEYVGEVEFVLDKRHIDQKIVGDTTIELTHHNVQKSFTVISADKTKEATYIINFVRKPSTKLFDLSIDEYKHSFTEKFEFNKYSYHLSSYVYGGVEVKYKTFDENATVIVQGDKEAELRPGNNKIIVKVSRDGLQDTIYEINAYRQRDLEFSYTGDIQKFKIPYTGTYKFELWGAQGGSREGDIEGGRGGYVSGDLTLTKDELVYINVGGKGDATHKGYNGGGKSAHDGEPTYGGGATDIRFGGIGLYNRVMVAGGGGAASTKYPGGAGGGDQGIDGAGDTNYIGKGASSSSSLGHVKGSFGQGGNGSRRYSDHNLGGAAGGGGFYGGGGAYEYYSDSGNSGGGGSGYVYTQESFKPENYSPSVKYYVSNAINLDGSKVMPGKEGHSVVGNEGDGFVRISLLNLYSTDSRLKYLEVSNGELNRKFDPEIYEYDLILEPDQYELVINVDTIDHNAYVSWENHKKQIIKPGITEYNFLVTAQDGSTSTYTLRVHRPASDSSTLADLKINGETIDNFDPEKLEYKLNLSYDSSRDAKLSWTASRPAQNITGNENVVFENKKAEIITVISENGKNISEYKIIPVIEDSNLLRNLDIQEANFEFDPEVFSYELQVPLGVSSLSINAIPYDHEATVKIEGSGYLRVGKNKVTITVSEPNLESQTYVLHVLRCETADGSIDTEYDFKYTGNTQYFEAPYTGRYKLEAWGAEGGNRGKALGGKGGYSSGVVSLKKGEIIAVEVGGAGTKEQKGYNGGGISGTANVYGGGASDIRVGSYSLYDRILVAGGGGSVGAASRGGAAGGGTLGLSSKQNYGSGGQGGTQTEAGLYGDFGVGGNGLYQNNGRGGAGGGGWYGGGGVRPDRSVDDDRGGGGGSGYIFTSNSYKPEGYDVDERYYLTEATTISGNAQLPDKNGGYALGNSGNGFVRITALRQISTDNYLSDIQLNKGAELSSIFDPEVTEYELNLDVNHTTLEVKGITSDPYASVEGNGSYLIPAEGKKIELIVTAEDGSIRMYILNVSRPASDEATPKNIEVTGLIPSLCELSDEYCQFSPEFDINGTIENGTGVYSMIVPSRIRSIEFSVIKSHEFQNVIGGGVIELEPGSENTVYIEVGSEDDSNYASYIFNIDRDMTGNADLETLNILNPKRELEFNPDITEYYVSIPNEFTHTDELEIEIETMDPLADFSVVKGEGPLELGNNVYEILVTANNGLTKKYTINLYREQSSNTFLSKLLIKNDEEILRMSPNFTKTIKDYVLTVENDVDHIDVIALAESDRAEVNLVSDGRFDLNVGSNEINILVTAEDGTSSTYRLTVIRKESNNTKIKQITLDGTVLEDFDPQSLHQTIEVDSQIIRPKLEVELESDVASFVISGSYNTFSIGSNFVYVRVTSESGYVETYTIEFIKDVSEDTRLVSIETNLFDISSKFDSEVDIYNINIPYSEEALIIDAQPKHKTSKVKGNGTYHLSSGMNEIKLEVIAEDGSIGSYILNINMLKNTNASLEGIELSSGVLDPVFEPHITTYAVNVPNDVKVLDIQGIPSVESTVIEGNGEYLLDLGLNTIDIMTKAENGNRMTYTINVIRDVSKNADLSYLVVHEGALNRKFESNILEYDIKVPYGTKRLNIEASVVDPSANYTILNANNLIQGLNRVIIRVTPGDGVGFKDYILNVYVQGPASINIDLNNLTISHGILKPDFLPIRQFYRVEVENSINEISINGLADEGVLVSGSGKHKLDVGKNLIVLTTESNNGITKDYQIEINRKPSSDAKLKLLNLSKIQSSYTFRPDRYNYNVSTRHTSLGINAIPNHDKATVEILGNANFVTNGKSVVIIRVTAEDKITVQDYTVTVNKLASHDNTLKSLSVSGVHLEPEFRSSRNTYKASVKENVRQVVISASANDPNAKVEYIPRQNLDVGINFLDVSVISESGRRNKYTIEIVREGSRNSNLSEIILDSNPLPNFSSEKLNYFLEFEYEKEWIDIDAVLEDDRSMLSGTGKIQLEVGTNYIPLTVTSENGDIKTYTLAVYRKEINSALLDDLRVDQYPFENDFTSNIFNYSLVIDNEFDKLNLDIIPKDPKADIEVIGNSNLSVGFNKIYINVVSSLKDKKETYTLNVYKQEYGNNFLAYLNTEKGNLVPSFYRGNMVYSLDVSQEVDQINIEAEAENVSSTIENIGIHNLEYGINKINVPVTSHNGVTRNYYVFVNRSMSNDNYLTSLQLKANGKNIAFSPDFDPKINKYTVPEKLEPGTESVDVITSSNAKDIKGTGSRKLEVGLNKLEVVVTSESGLENVYEIQVSREASDNNKLVSIEPSSGKLSPNFNYDEDTYDLYVDSATTTLSFDVVTEDKNATVSGADRQIVESGFSTREIKVTSESGMEKIYTINIHKDETNNALLKNLEFNGYELSPKFNSEIFTYTVTVPNDKTMVYKSEFSFETWDKNATVETTGSLSLLTGKVSNVFEFRVTAADDFTMETYRILIDRTEGNDSILENIEFANGNLDKKFHPHIYEYDLEFESGKSIFNRNEILRIETSDMNAQIKYSHDEDIKLVEGEVVPFVVSVISEDKSSETQYTFNITYIRSKDSLLSSINIENAIFTPEFSPDVFEYDVSVHEDITEVIVNAFPRDAKAKVISMLGKKELINKTSFVEIVVEAENKSLSTYKLNIKRNLSNRLDLKDIRLTNAQNGELFPKFNNTNNIYEARLSKEIDSIGLIIERGHESQEFKLYDKFNNLVDINDIPLDIGRNIYKLKVYSPFEDVKWIDFVFYREGNDNNYLKNLSIINPTIDIDFDRLTHEYFVEIPYNFESIELKAITEDSNSRVEILNNENLTVGNNDIIVRVEAENGDIRNYIIHAFRQGLYNNALQTITVSVDGKVISQDDKFFTPHFHKGITDYSVTVDSNVRIVTVEGVPYETSSIVTADSNNVISYTERGAEIQLQPGNNVVKLLSQDTAEGNVMIYTVNIIREMNNDASLIGLEVFDDTTLLEFNEGEFDSNRSFYSVEVDSDTDSLKVVASAGNPQSKIVITGNKYLMPGQNVVKVMVTSEDKTQIKLYKILVNKNLSSETGLQNLLIGENKNDLQPISLETEKIIHSVSSEVDKIWIEAESVDPLAIVSNTGEHALKFGENIIDLVVKAQDGSEKVHFVTILREFDLQLDNIKLSYGDLNPDFDSTIYEYSVYVPLDVQKININAKAKFPNDVKVEGNGWYDLKVGSNELKVRVYSNDGKEQLTKIKVVRQASSNTKIKHLDIKQGTLSPQFNSNIYQYDTYIRDVNDQVNLTVILEDVNASYEILNWDDVYINKENVTLSEIDVDSIEIIIRVEAEDGSTKDTALNIHRQPSALFSNKLTSLQVSPIKSISPKFNPNINNYVAIVDEEISEISIKATKESPDSEIVSGVGTFKVKPGRNVYDIVVRSKDGIDNVYKIVINQTVSSDASLSELTFEEGDLIPIFSRGRKDYRMNVPSHVETLTPHIKPYANGTTWKVSGGGITENLVMGENKVVVDTLAANGIGTDQYNVTVNKTNQTALYLKQIVSNTGEFLETFDKYNEGPYTLEIDSDTRSIILDAIPEQSEAVDRIEGIGLIEVGNVRKKLIEIDVYGKFGNKLTYYVNIIRKDTASALLSYLDVRPGELSPHFEPDIFEYEVEVPNDVETIQIMAQGKDNHSIEGDGIKQLKEGSNVFKIVITDDLGVANIYTIHVLREVNHTANIIELSFNETLIEYPKFDKDHLEYQLYVPYEVNELSIRELVLEDEEFASYRIEQEPLKLGSNKINIVVENEYSGDKKIYEFNVTRYAFSSNYLKELYTDQGPLSPAFDKHHNYYEIDVPYSVNEIELIGSKEDGTANEVGLGIHKDLNIGINELKVTVTSNSGVPRTYIVRVNRLQDSRNNLENLEVIGGTLSPEFNHSEFNEYTVNVDADVDEVTFVGEIPDTAQVKGLETVKINTEQQSHTIVVTAQDGSSKIYKFKIVKQLSGDAAVLNIIPSTSHLKPNFEQDAYEYEITVDEEITKIGFDVITSNKFAKVTGNEDKILKFGENEFEIKVVSEDQKNTTIYNIIVNRLKGAHEISISPDTLVINPGDTYQLDLNILPEDATDIEVEWTSDNEESLIVNEFGQIQGIKPGFAQITVIYKRNPKIKAIAYVEVMDLSLSSDDLQIVRDAKGVDPYVIGAKDRLTIEEFLALFNNEESILRVYDSLGKPIEDYDQFVATGMSVKLVINGVTYDELRIVVRGDIDGDGLILVNDLVQLRRSLYREITLDPLEVLASDLDGDGRILVNDLVQLRRYLYREIDDLNGGIE</sequence>
<dbReference type="InterPro" id="IPR003343">
    <property type="entry name" value="Big_2"/>
</dbReference>
<keyword evidence="9" id="KW-0067">ATP-binding</keyword>
<evidence type="ECO:0000256" key="12">
    <source>
        <dbReference type="ARBA" id="ARBA00023137"/>
    </source>
</evidence>
<dbReference type="Gene3D" id="2.60.40.1080">
    <property type="match status" value="1"/>
</dbReference>
<evidence type="ECO:0000256" key="5">
    <source>
        <dbReference type="ARBA" id="ARBA00022692"/>
    </source>
</evidence>
<keyword evidence="15" id="KW-0325">Glycoprotein</keyword>
<dbReference type="InterPro" id="IPR055163">
    <property type="entry name" value="ALK/LTK-like_GRD"/>
</dbReference>
<keyword evidence="3" id="KW-1003">Cell membrane</keyword>
<dbReference type="RefSeq" id="WP_276646080.1">
    <property type="nucleotide sequence ID" value="NZ_JAAYSM010000042.1"/>
</dbReference>
<keyword evidence="14" id="KW-0675">Receptor</keyword>
<dbReference type="GO" id="GO:0005886">
    <property type="term" value="C:plasma membrane"/>
    <property type="evidence" value="ECO:0007669"/>
    <property type="project" value="UniProtKB-SubCell"/>
</dbReference>
<dbReference type="CDD" id="cd14256">
    <property type="entry name" value="Dockerin_I"/>
    <property type="match status" value="1"/>
</dbReference>
<evidence type="ECO:0000256" key="14">
    <source>
        <dbReference type="ARBA" id="ARBA00023170"/>
    </source>
</evidence>
<dbReference type="GO" id="GO:0004714">
    <property type="term" value="F:transmembrane receptor protein tyrosine kinase activity"/>
    <property type="evidence" value="ECO:0007669"/>
    <property type="project" value="UniProtKB-EC"/>
</dbReference>
<dbReference type="InterPro" id="IPR025883">
    <property type="entry name" value="Cadherin-like_domain"/>
</dbReference>
<dbReference type="PROSITE" id="PS50194">
    <property type="entry name" value="FILAMIN_REPEAT"/>
    <property type="match status" value="1"/>
</dbReference>
<comment type="subcellular location">
    <subcellularLocation>
        <location evidence="1">Cell membrane</location>
        <topology evidence="1">Single-pass type I membrane protein</topology>
    </subcellularLocation>
</comment>
<name>A0A7X8C211_9LACT</name>
<evidence type="ECO:0000256" key="7">
    <source>
        <dbReference type="ARBA" id="ARBA00022741"/>
    </source>
</evidence>
<evidence type="ECO:0000259" key="17">
    <source>
        <dbReference type="PROSITE" id="PS51766"/>
    </source>
</evidence>
<dbReference type="EMBL" id="JAAYSM010000042">
    <property type="protein sequence ID" value="NLJ17500.1"/>
    <property type="molecule type" value="Genomic_DNA"/>
</dbReference>
<dbReference type="PANTHER" id="PTHR14776">
    <property type="entry name" value="CADHERIN-LIKE AND PC-ESTERASE DOMAIN-CONTAINING PROTEIN 1"/>
    <property type="match status" value="1"/>
</dbReference>
<keyword evidence="4" id="KW-0808">Transferase</keyword>
<keyword evidence="11" id="KW-0472">Membrane</keyword>
<proteinExistence type="predicted"/>
<evidence type="ECO:0000256" key="1">
    <source>
        <dbReference type="ARBA" id="ARBA00004251"/>
    </source>
</evidence>
<dbReference type="Pfam" id="PF12810">
    <property type="entry name" value="ALK_LTK_GRD"/>
    <property type="match status" value="2"/>
</dbReference>
<organism evidence="18 19">
    <name type="scientific">Globicatella sulfidifaciens</name>
    <dbReference type="NCBI Taxonomy" id="136093"/>
    <lineage>
        <taxon>Bacteria</taxon>
        <taxon>Bacillati</taxon>
        <taxon>Bacillota</taxon>
        <taxon>Bacilli</taxon>
        <taxon>Lactobacillales</taxon>
        <taxon>Aerococcaceae</taxon>
        <taxon>Globicatella</taxon>
    </lineage>
</organism>
<dbReference type="PANTHER" id="PTHR14776:SF1">
    <property type="entry name" value="CADHERIN-LIKE AND PC-ESTERASE DOMAIN-CONTAINING PROTEIN 1"/>
    <property type="match status" value="1"/>
</dbReference>
<evidence type="ECO:0000256" key="8">
    <source>
        <dbReference type="ARBA" id="ARBA00022777"/>
    </source>
</evidence>
<feature type="domain" description="Dockerin" evidence="17">
    <location>
        <begin position="4267"/>
        <end position="4335"/>
    </location>
</feature>
<evidence type="ECO:0000256" key="3">
    <source>
        <dbReference type="ARBA" id="ARBA00022475"/>
    </source>
</evidence>
<feature type="region of interest" description="Disordered" evidence="16">
    <location>
        <begin position="912"/>
        <end position="934"/>
    </location>
</feature>
<protein>
    <recommendedName>
        <fullName evidence="2">receptor protein-tyrosine kinase</fullName>
        <ecNumber evidence="2">2.7.10.1</ecNumber>
    </recommendedName>
</protein>
<evidence type="ECO:0000256" key="13">
    <source>
        <dbReference type="ARBA" id="ARBA00023157"/>
    </source>
</evidence>
<evidence type="ECO:0000256" key="4">
    <source>
        <dbReference type="ARBA" id="ARBA00022679"/>
    </source>
</evidence>
<keyword evidence="6" id="KW-0732">Signal</keyword>
<dbReference type="EC" id="2.7.10.1" evidence="2"/>
<dbReference type="Proteomes" id="UP000541058">
    <property type="component" value="Unassembled WGS sequence"/>
</dbReference>
<dbReference type="Pfam" id="PF02368">
    <property type="entry name" value="Big_2"/>
    <property type="match status" value="1"/>
</dbReference>
<dbReference type="InterPro" id="IPR036439">
    <property type="entry name" value="Dockerin_dom_sf"/>
</dbReference>